<dbReference type="AlphaFoldDB" id="A0A6N8JCD2"/>
<sequence length="70" mass="7815">MAKHLLTIEIEANSRKEAEDKLSGVMLMLGVLYKIDQSSVIGNAVKLWVLWEAIMNDCSPKISPYHSAVK</sequence>
<comment type="caution">
    <text evidence="1">The sequence shown here is derived from an EMBL/GenBank/DDBJ whole genome shotgun (WGS) entry which is preliminary data.</text>
</comment>
<gene>
    <name evidence="1" type="ORF">GO495_19905</name>
</gene>
<accession>A0A6N8JCD2</accession>
<evidence type="ECO:0000313" key="2">
    <source>
        <dbReference type="Proteomes" id="UP000468388"/>
    </source>
</evidence>
<evidence type="ECO:0000313" key="1">
    <source>
        <dbReference type="EMBL" id="MVT42870.1"/>
    </source>
</evidence>
<keyword evidence="2" id="KW-1185">Reference proteome</keyword>
<protein>
    <submittedName>
        <fullName evidence="1">Uncharacterized protein</fullName>
    </submittedName>
</protein>
<dbReference type="OrthoDB" id="684931at2"/>
<proteinExistence type="predicted"/>
<reference evidence="1 2" key="1">
    <citation type="submission" date="2019-12" db="EMBL/GenBank/DDBJ databases">
        <title>The draft genomic sequence of strain Chitinophaga oryziterrae JCM 16595.</title>
        <authorList>
            <person name="Zhang X."/>
        </authorList>
    </citation>
    <scope>NUCLEOTIDE SEQUENCE [LARGE SCALE GENOMIC DNA]</scope>
    <source>
        <strain evidence="1 2">JCM 16595</strain>
    </source>
</reference>
<dbReference type="RefSeq" id="WP_157301469.1">
    <property type="nucleotide sequence ID" value="NZ_BAAAZB010000002.1"/>
</dbReference>
<dbReference type="EMBL" id="WRXO01000005">
    <property type="protein sequence ID" value="MVT42870.1"/>
    <property type="molecule type" value="Genomic_DNA"/>
</dbReference>
<name>A0A6N8JCD2_9BACT</name>
<organism evidence="1 2">
    <name type="scientific">Chitinophaga oryziterrae</name>
    <dbReference type="NCBI Taxonomy" id="1031224"/>
    <lineage>
        <taxon>Bacteria</taxon>
        <taxon>Pseudomonadati</taxon>
        <taxon>Bacteroidota</taxon>
        <taxon>Chitinophagia</taxon>
        <taxon>Chitinophagales</taxon>
        <taxon>Chitinophagaceae</taxon>
        <taxon>Chitinophaga</taxon>
    </lineage>
</organism>
<dbReference type="Proteomes" id="UP000468388">
    <property type="component" value="Unassembled WGS sequence"/>
</dbReference>